<dbReference type="Pfam" id="PF00970">
    <property type="entry name" value="FAD_binding_6"/>
    <property type="match status" value="1"/>
</dbReference>
<evidence type="ECO:0000313" key="7">
    <source>
        <dbReference type="Proteomes" id="UP000564496"/>
    </source>
</evidence>
<dbReference type="GO" id="GO:0051537">
    <property type="term" value="F:2 iron, 2 sulfur cluster binding"/>
    <property type="evidence" value="ECO:0007669"/>
    <property type="project" value="UniProtKB-KW"/>
</dbReference>
<proteinExistence type="predicted"/>
<dbReference type="PROSITE" id="PS51085">
    <property type="entry name" value="2FE2S_FER_2"/>
    <property type="match status" value="1"/>
</dbReference>
<dbReference type="InterPro" id="IPR001709">
    <property type="entry name" value="Flavoprot_Pyr_Nucl_cyt_Rdtase"/>
</dbReference>
<dbReference type="InterPro" id="IPR012675">
    <property type="entry name" value="Beta-grasp_dom_sf"/>
</dbReference>
<organism evidence="6 7">
    <name type="scientific">Nocardioides panzhihuensis</name>
    <dbReference type="NCBI Taxonomy" id="860243"/>
    <lineage>
        <taxon>Bacteria</taxon>
        <taxon>Bacillati</taxon>
        <taxon>Actinomycetota</taxon>
        <taxon>Actinomycetes</taxon>
        <taxon>Propionibacteriales</taxon>
        <taxon>Nocardioidaceae</taxon>
        <taxon>Nocardioides</taxon>
    </lineage>
</organism>
<dbReference type="InterPro" id="IPR017927">
    <property type="entry name" value="FAD-bd_FR_type"/>
</dbReference>
<feature type="domain" description="2Fe-2S ferredoxin-type" evidence="4">
    <location>
        <begin position="3"/>
        <end position="91"/>
    </location>
</feature>
<dbReference type="PROSITE" id="PS00197">
    <property type="entry name" value="2FE2S_FER_1"/>
    <property type="match status" value="1"/>
</dbReference>
<name>A0A7Z0IUY6_9ACTN</name>
<dbReference type="SUPFAM" id="SSF63380">
    <property type="entry name" value="Riboflavin synthase domain-like"/>
    <property type="match status" value="1"/>
</dbReference>
<dbReference type="GO" id="GO:0016491">
    <property type="term" value="F:oxidoreductase activity"/>
    <property type="evidence" value="ECO:0007669"/>
    <property type="project" value="InterPro"/>
</dbReference>
<evidence type="ECO:0000256" key="3">
    <source>
        <dbReference type="ARBA" id="ARBA00023014"/>
    </source>
</evidence>
<dbReference type="PROSITE" id="PS51384">
    <property type="entry name" value="FAD_FR"/>
    <property type="match status" value="1"/>
</dbReference>
<comment type="caution">
    <text evidence="6">The sequence shown here is derived from an EMBL/GenBank/DDBJ whole genome shotgun (WGS) entry which is preliminary data.</text>
</comment>
<dbReference type="PANTHER" id="PTHR47354:SF5">
    <property type="entry name" value="PROTEIN RFBI"/>
    <property type="match status" value="1"/>
</dbReference>
<accession>A0A7Z0IUY6</accession>
<dbReference type="SUPFAM" id="SSF54292">
    <property type="entry name" value="2Fe-2S ferredoxin-like"/>
    <property type="match status" value="1"/>
</dbReference>
<feature type="domain" description="FAD-binding FR-type" evidence="5">
    <location>
        <begin position="99"/>
        <end position="198"/>
    </location>
</feature>
<keyword evidence="2" id="KW-0001">2Fe-2S</keyword>
<evidence type="ECO:0000259" key="4">
    <source>
        <dbReference type="PROSITE" id="PS51085"/>
    </source>
</evidence>
<dbReference type="InterPro" id="IPR001041">
    <property type="entry name" value="2Fe-2S_ferredoxin-type"/>
</dbReference>
<dbReference type="Gene3D" id="2.40.30.10">
    <property type="entry name" value="Translation factors"/>
    <property type="match status" value="1"/>
</dbReference>
<dbReference type="Pfam" id="PF00175">
    <property type="entry name" value="NAD_binding_1"/>
    <property type="match status" value="1"/>
</dbReference>
<dbReference type="PANTHER" id="PTHR47354">
    <property type="entry name" value="NADH OXIDOREDUCTASE HCR"/>
    <property type="match status" value="1"/>
</dbReference>
<dbReference type="Pfam" id="PF00111">
    <property type="entry name" value="Fer2"/>
    <property type="match status" value="1"/>
</dbReference>
<sequence length="350" mass="38067">MAAAISVAGRRVECAEDQSILEAFLRAGVWMPNSCNQGTCGTCKVQVLCGEVEHRDSPLETLTEEERAGGLALACQARPLAETEVALPGSEMGRTTHMLRDLTATVVEVEEIARDTRRILLGLEEPLAFSPGQYVELLVPGTSERRPYSLANTAAEDKVLELQVRRVPGGVASDWLFGPVAVGDRVEVRGPLGDFHVPEEDKDEGEPMVLIGGGTGLAPLLGIARTALERHPDRVMVLYHGVRTESDLYDTDRLAELATTYQGFSFVTVLSRESLPGHRSGYAPDAFVEDVASARGWSGWLCGSPALVDAGVKAFKRRRMAPRLIYREKFEPADGRVPLPRYITNPQDGS</sequence>
<dbReference type="CDD" id="cd00207">
    <property type="entry name" value="fer2"/>
    <property type="match status" value="1"/>
</dbReference>
<dbReference type="InterPro" id="IPR001433">
    <property type="entry name" value="OxRdtase_FAD/NAD-bd"/>
</dbReference>
<evidence type="ECO:0000259" key="5">
    <source>
        <dbReference type="PROSITE" id="PS51384"/>
    </source>
</evidence>
<keyword evidence="2" id="KW-0479">Metal-binding</keyword>
<dbReference type="Gene3D" id="3.40.50.80">
    <property type="entry name" value="Nucleotide-binding domain of ferredoxin-NADP reductase (FNR) module"/>
    <property type="match status" value="1"/>
</dbReference>
<dbReference type="CDD" id="cd06187">
    <property type="entry name" value="O2ase_reductase_like"/>
    <property type="match status" value="1"/>
</dbReference>
<evidence type="ECO:0000256" key="2">
    <source>
        <dbReference type="ARBA" id="ARBA00022714"/>
    </source>
</evidence>
<evidence type="ECO:0000256" key="1">
    <source>
        <dbReference type="ARBA" id="ARBA00001974"/>
    </source>
</evidence>
<dbReference type="Proteomes" id="UP000564496">
    <property type="component" value="Unassembled WGS sequence"/>
</dbReference>
<dbReference type="InterPro" id="IPR008333">
    <property type="entry name" value="Cbr1-like_FAD-bd_dom"/>
</dbReference>
<dbReference type="PRINTS" id="PR00410">
    <property type="entry name" value="PHEHYDRXLASE"/>
</dbReference>
<dbReference type="EMBL" id="JACBZR010000001">
    <property type="protein sequence ID" value="NYI80283.1"/>
    <property type="molecule type" value="Genomic_DNA"/>
</dbReference>
<comment type="cofactor">
    <cofactor evidence="1">
        <name>FAD</name>
        <dbReference type="ChEBI" id="CHEBI:57692"/>
    </cofactor>
</comment>
<evidence type="ECO:0000313" key="6">
    <source>
        <dbReference type="EMBL" id="NYI80283.1"/>
    </source>
</evidence>
<dbReference type="SUPFAM" id="SSF52343">
    <property type="entry name" value="Ferredoxin reductase-like, C-terminal NADP-linked domain"/>
    <property type="match status" value="1"/>
</dbReference>
<protein>
    <submittedName>
        <fullName evidence="6">NAD(P)H-flavin reductase/ferredoxin</fullName>
    </submittedName>
</protein>
<keyword evidence="3" id="KW-0411">Iron-sulfur</keyword>
<dbReference type="InterPro" id="IPR006058">
    <property type="entry name" value="2Fe2S_fd_BS"/>
</dbReference>
<keyword evidence="2" id="KW-0408">Iron</keyword>
<dbReference type="InterPro" id="IPR050415">
    <property type="entry name" value="MRET"/>
</dbReference>
<keyword evidence="7" id="KW-1185">Reference proteome</keyword>
<dbReference type="AlphaFoldDB" id="A0A7Z0IUY6"/>
<dbReference type="Gene3D" id="3.10.20.30">
    <property type="match status" value="1"/>
</dbReference>
<dbReference type="PRINTS" id="PR00371">
    <property type="entry name" value="FPNCR"/>
</dbReference>
<dbReference type="InterPro" id="IPR017938">
    <property type="entry name" value="Riboflavin_synthase-like_b-brl"/>
</dbReference>
<dbReference type="InterPro" id="IPR036010">
    <property type="entry name" value="2Fe-2S_ferredoxin-like_sf"/>
</dbReference>
<gene>
    <name evidence="6" type="ORF">BJ988_004931</name>
</gene>
<reference evidence="6 7" key="1">
    <citation type="submission" date="2020-07" db="EMBL/GenBank/DDBJ databases">
        <title>Sequencing the genomes of 1000 actinobacteria strains.</title>
        <authorList>
            <person name="Klenk H.-P."/>
        </authorList>
    </citation>
    <scope>NUCLEOTIDE SEQUENCE [LARGE SCALE GENOMIC DNA]</scope>
    <source>
        <strain evidence="6 7">DSM 26487</strain>
    </source>
</reference>
<dbReference type="RefSeq" id="WP_179660488.1">
    <property type="nucleotide sequence ID" value="NZ_JACBZR010000001.1"/>
</dbReference>
<dbReference type="InterPro" id="IPR039261">
    <property type="entry name" value="FNR_nucleotide-bd"/>
</dbReference>